<dbReference type="EMBL" id="JACQXR010000138">
    <property type="protein sequence ID" value="MBI4727582.1"/>
    <property type="molecule type" value="Genomic_DNA"/>
</dbReference>
<protein>
    <submittedName>
        <fullName evidence="1">Uncharacterized protein</fullName>
    </submittedName>
</protein>
<comment type="caution">
    <text evidence="1">The sequence shown here is derived from an EMBL/GenBank/DDBJ whole genome shotgun (WGS) entry which is preliminary data.</text>
</comment>
<reference evidence="1" key="1">
    <citation type="submission" date="2020-07" db="EMBL/GenBank/DDBJ databases">
        <title>Huge and variable diversity of episymbiotic CPR bacteria and DPANN archaea in groundwater ecosystems.</title>
        <authorList>
            <person name="He C.Y."/>
            <person name="Keren R."/>
            <person name="Whittaker M."/>
            <person name="Farag I.F."/>
            <person name="Doudna J."/>
            <person name="Cate J.H.D."/>
            <person name="Banfield J.F."/>
        </authorList>
    </citation>
    <scope>NUCLEOTIDE SEQUENCE</scope>
    <source>
        <strain evidence="1">NC_groundwater_1520_Pr4_B-0.1um_53_5</strain>
    </source>
</reference>
<accession>A0A933IAG9</accession>
<dbReference type="AlphaFoldDB" id="A0A933IAG9"/>
<name>A0A933IAG9_UNCT6</name>
<organism evidence="1 2">
    <name type="scientific">candidate division TA06 bacterium</name>
    <dbReference type="NCBI Taxonomy" id="2250710"/>
    <lineage>
        <taxon>Bacteria</taxon>
        <taxon>Bacteria division TA06</taxon>
    </lineage>
</organism>
<gene>
    <name evidence="1" type="ORF">HY768_10275</name>
</gene>
<sequence length="63" mass="7434">MREESEAQFTKRSHDVYHKRFKEVKANSYDRVVRLVGYVKRLGLPKELWPKEMEIGGAKPGKE</sequence>
<dbReference type="Proteomes" id="UP000736328">
    <property type="component" value="Unassembled WGS sequence"/>
</dbReference>
<proteinExistence type="predicted"/>
<evidence type="ECO:0000313" key="2">
    <source>
        <dbReference type="Proteomes" id="UP000736328"/>
    </source>
</evidence>
<evidence type="ECO:0000313" key="1">
    <source>
        <dbReference type="EMBL" id="MBI4727582.1"/>
    </source>
</evidence>